<keyword evidence="1" id="KW-0812">Transmembrane</keyword>
<reference evidence="3" key="1">
    <citation type="submission" date="2019-09" db="EMBL/GenBank/DDBJ databases">
        <title>Antimicrobial potential of Antarctic Bacteria.</title>
        <authorList>
            <person name="Benaud N."/>
            <person name="Edwards R.J."/>
            <person name="Ferrari B.C."/>
        </authorList>
    </citation>
    <scope>NUCLEOTIDE SEQUENCE [LARGE SCALE GENOMIC DNA]</scope>
    <source>
        <strain evidence="3">INR9</strain>
    </source>
</reference>
<gene>
    <name evidence="2" type="ORF">F1C12_14745</name>
</gene>
<evidence type="ECO:0000256" key="1">
    <source>
        <dbReference type="SAM" id="Phobius"/>
    </source>
</evidence>
<protein>
    <submittedName>
        <fullName evidence="2">Uncharacterized protein</fullName>
    </submittedName>
</protein>
<dbReference type="AlphaFoldDB" id="A0A7G6YCM9"/>
<name>A0A7G6YCM9_9MICO</name>
<keyword evidence="1" id="KW-0472">Membrane</keyword>
<dbReference type="EMBL" id="CP043641">
    <property type="protein sequence ID" value="QNE36244.1"/>
    <property type="molecule type" value="Genomic_DNA"/>
</dbReference>
<feature type="transmembrane region" description="Helical" evidence="1">
    <location>
        <begin position="13"/>
        <end position="34"/>
    </location>
</feature>
<proteinExistence type="predicted"/>
<evidence type="ECO:0000313" key="2">
    <source>
        <dbReference type="EMBL" id="QNE36244.1"/>
    </source>
</evidence>
<keyword evidence="1" id="KW-1133">Transmembrane helix</keyword>
<sequence length="346" mass="35771">MGGDGRVGGLRPLLLWTGVGVLLVAAFLAALGAVQRAFYSPEGFVSAYVGALASHDLTGALAMPGAAPTKQALAAAGLPANASAELLRSDLLPSYGDTRVLSDTSGPGGRRTVTVRVVADGHPLTAAFEVRQTGAILGLLPTWEFARTPVGVAHITVAHAQTFTVGGRTVSPRAADPSQPASAFSVSAGYLVPAPSLYVLGHSDRYTRAAPVDVAPAPAATVDATVDAQPNDAFTAAVKKELNGFLDECAKQQVLQPAGCPFGVVIDDRVQGVPTWTMKQYPEVHLVPGESSWTMSQAVGIAHLSVTVQSIFDGSVEHRESDEKFAVSLTSVTIRPDGSLDIVVGQ</sequence>
<dbReference type="KEGG" id="lse:F1C12_14745"/>
<accession>A0A7G6YCM9</accession>
<evidence type="ECO:0000313" key="3">
    <source>
        <dbReference type="Proteomes" id="UP000515511"/>
    </source>
</evidence>
<organism evidence="2 3">
    <name type="scientific">Leifsonia shinshuensis</name>
    <dbReference type="NCBI Taxonomy" id="150026"/>
    <lineage>
        <taxon>Bacteria</taxon>
        <taxon>Bacillati</taxon>
        <taxon>Actinomycetota</taxon>
        <taxon>Actinomycetes</taxon>
        <taxon>Micrococcales</taxon>
        <taxon>Microbacteriaceae</taxon>
        <taxon>Leifsonia</taxon>
    </lineage>
</organism>
<dbReference type="Proteomes" id="UP000515511">
    <property type="component" value="Chromosome"/>
</dbReference>
<dbReference type="RefSeq" id="WP_185275680.1">
    <property type="nucleotide sequence ID" value="NZ_CP043641.1"/>
</dbReference>